<evidence type="ECO:0000256" key="7">
    <source>
        <dbReference type="ARBA" id="ARBA00023163"/>
    </source>
</evidence>
<evidence type="ECO:0000256" key="5">
    <source>
        <dbReference type="ARBA" id="ARBA00022853"/>
    </source>
</evidence>
<evidence type="ECO:0000256" key="4">
    <source>
        <dbReference type="ARBA" id="ARBA00022833"/>
    </source>
</evidence>
<dbReference type="Proteomes" id="UP000660262">
    <property type="component" value="Unassembled WGS sequence"/>
</dbReference>
<name>A0A830H6H5_9CHLO</name>
<dbReference type="GO" id="GO:0031490">
    <property type="term" value="F:chromatin DNA binding"/>
    <property type="evidence" value="ECO:0007669"/>
    <property type="project" value="TreeGrafter"/>
</dbReference>
<keyword evidence="3" id="KW-0863">Zinc-finger</keyword>
<feature type="domain" description="Polycomb protein VEFS-Box" evidence="9">
    <location>
        <begin position="656"/>
        <end position="784"/>
    </location>
</feature>
<dbReference type="GO" id="GO:0006325">
    <property type="term" value="P:chromatin organization"/>
    <property type="evidence" value="ECO:0007669"/>
    <property type="project" value="UniProtKB-KW"/>
</dbReference>
<dbReference type="PANTHER" id="PTHR22597:SF0">
    <property type="entry name" value="POLYCOMB PROTEIN SUZ12"/>
    <property type="match status" value="1"/>
</dbReference>
<evidence type="ECO:0000313" key="11">
    <source>
        <dbReference type="EMBL" id="GHP01640.1"/>
    </source>
</evidence>
<evidence type="ECO:0008006" key="13">
    <source>
        <dbReference type="Google" id="ProtNLM"/>
    </source>
</evidence>
<dbReference type="Pfam" id="PF23320">
    <property type="entry name" value="Zn_SUZ12"/>
    <property type="match status" value="1"/>
</dbReference>
<dbReference type="PANTHER" id="PTHR22597">
    <property type="entry name" value="POLYCOMB GROUP PROTEIN"/>
    <property type="match status" value="1"/>
</dbReference>
<dbReference type="OrthoDB" id="617375at2759"/>
<keyword evidence="12" id="KW-1185">Reference proteome</keyword>
<keyword evidence="6" id="KW-0805">Transcription regulation</keyword>
<dbReference type="GO" id="GO:0005634">
    <property type="term" value="C:nucleus"/>
    <property type="evidence" value="ECO:0007669"/>
    <property type="project" value="UniProtKB-ARBA"/>
</dbReference>
<evidence type="ECO:0000256" key="3">
    <source>
        <dbReference type="ARBA" id="ARBA00022771"/>
    </source>
</evidence>
<dbReference type="GO" id="GO:0008270">
    <property type="term" value="F:zinc ion binding"/>
    <property type="evidence" value="ECO:0007669"/>
    <property type="project" value="UniProtKB-KW"/>
</dbReference>
<sequence>MSAAGGTRAAEEEEHAFQNFCTPVALYDLLAKRHALNPTHLRRNLSYRLAASRTRTRELARAHRIDKNNQTATSKDAAPSDLNSAAVVLDTIDGADADKHAGALTFVLAADIVDDEKRAKSSNSTKTRTRIRCAKRIWPSPDAPACHLPNEGGKPGIGILVWRDGPHAQPILGVCQRGCAPLPLLNPAVTPTRAREVAHAAMDADVDDDDDDDDDKTKHAEDATMPRLCGVIPHGASVLWAHVKAPKPGQDVATDVLLQPCTLRVHMPANVTGVDDPGNTDPSDMEVDLATTWPVIELLRADGDAVRARVRLSPSNGHMGSDDTMKGSGPLLAWWSTERCRRPLRACPYPRRATSSNLLTKAERSCLESASNGAGPSDAPTARASHHEVHLEAKTRQLVEGIAARDVLFQYIFDNGQRRRTEMVSGYRCPFCECACGSFRGMQLHLMTNHDRFSFAFSAELEHQSAAALVHHDQQAHEYRRAMKKLKEVKRTDNDAAYDALMNVSKPPFPSLCPNVPTVAVTARPARRSTEIDVSEELLGAPLAREFALVVSRGSGASDAAECSASVRRFEAEAAAQAEAAELANELLPPPKSRRKTASLAVDPPPPLPGPAIGDASAQGLTYLRETRIAASGGAAKRKQPKASRATTSAQAAANAMAAMADRDYFYSRTSQPTTAEDVVAAQLGGRADTDSDDDDGFGSEGEYAQEVKDGLEEYEDLREDDRRFMILWNKQCRRRRVLVDVQMPVACECFALDQAKELNARPGVKRAFMMHMLTLQDHGFVDAPCIDHCLLLLDRQARMGKDGESAKGKDAVMTAS</sequence>
<comment type="similarity">
    <text evidence="1">Belongs to the VEFS (VRN2-EMF2-FIS2-SU(Z)12) family.</text>
</comment>
<keyword evidence="7" id="KW-0804">Transcription</keyword>
<dbReference type="InterPro" id="IPR057540">
    <property type="entry name" value="Znf_SUZ12"/>
</dbReference>
<accession>A0A830H6H5</accession>
<dbReference type="CDD" id="cd21553">
    <property type="entry name" value="VEFS-box_EMF2-like"/>
    <property type="match status" value="1"/>
</dbReference>
<evidence type="ECO:0000259" key="10">
    <source>
        <dbReference type="Pfam" id="PF23320"/>
    </source>
</evidence>
<keyword evidence="5" id="KW-0156">Chromatin regulator</keyword>
<proteinExistence type="inferred from homology"/>
<dbReference type="InterPro" id="IPR019135">
    <property type="entry name" value="Polycomb_protein_VEFS-Box"/>
</dbReference>
<evidence type="ECO:0000256" key="6">
    <source>
        <dbReference type="ARBA" id="ARBA00023015"/>
    </source>
</evidence>
<feature type="region of interest" description="Disordered" evidence="8">
    <location>
        <begin position="585"/>
        <end position="616"/>
    </location>
</feature>
<dbReference type="EMBL" id="BNJQ01000001">
    <property type="protein sequence ID" value="GHP01640.1"/>
    <property type="molecule type" value="Genomic_DNA"/>
</dbReference>
<dbReference type="AlphaFoldDB" id="A0A830H6H5"/>
<dbReference type="Pfam" id="PF09733">
    <property type="entry name" value="VEFS-Box"/>
    <property type="match status" value="1"/>
</dbReference>
<reference evidence="11" key="1">
    <citation type="submission" date="2020-10" db="EMBL/GenBank/DDBJ databases">
        <title>Unveiling of a novel bifunctional photoreceptor, Dualchrome1, isolated from a cosmopolitan green alga.</title>
        <authorList>
            <person name="Suzuki S."/>
            <person name="Kawachi M."/>
        </authorList>
    </citation>
    <scope>NUCLEOTIDE SEQUENCE</scope>
    <source>
        <strain evidence="11">NIES 2893</strain>
    </source>
</reference>
<feature type="domain" description="Polycomb protein SUZ12-like zinc finger" evidence="10">
    <location>
        <begin position="405"/>
        <end position="468"/>
    </location>
</feature>
<evidence type="ECO:0000256" key="1">
    <source>
        <dbReference type="ARBA" id="ARBA00007416"/>
    </source>
</evidence>
<evidence type="ECO:0000256" key="2">
    <source>
        <dbReference type="ARBA" id="ARBA00022723"/>
    </source>
</evidence>
<evidence type="ECO:0000313" key="12">
    <source>
        <dbReference type="Proteomes" id="UP000660262"/>
    </source>
</evidence>
<gene>
    <name evidence="11" type="ORF">PPROV_000039600</name>
</gene>
<organism evidence="11 12">
    <name type="scientific">Pycnococcus provasolii</name>
    <dbReference type="NCBI Taxonomy" id="41880"/>
    <lineage>
        <taxon>Eukaryota</taxon>
        <taxon>Viridiplantae</taxon>
        <taxon>Chlorophyta</taxon>
        <taxon>Pseudoscourfieldiophyceae</taxon>
        <taxon>Pseudoscourfieldiales</taxon>
        <taxon>Pycnococcaceae</taxon>
        <taxon>Pycnococcus</taxon>
    </lineage>
</organism>
<comment type="caution">
    <text evidence="11">The sequence shown here is derived from an EMBL/GenBank/DDBJ whole genome shotgun (WGS) entry which is preliminary data.</text>
</comment>
<feature type="compositionally biased region" description="Acidic residues" evidence="8">
    <location>
        <begin position="204"/>
        <end position="214"/>
    </location>
</feature>
<evidence type="ECO:0000259" key="9">
    <source>
        <dbReference type="Pfam" id="PF09733"/>
    </source>
</evidence>
<keyword evidence="2" id="KW-0479">Metal-binding</keyword>
<evidence type="ECO:0000256" key="8">
    <source>
        <dbReference type="SAM" id="MobiDB-lite"/>
    </source>
</evidence>
<feature type="region of interest" description="Disordered" evidence="8">
    <location>
        <begin position="202"/>
        <end position="222"/>
    </location>
</feature>
<keyword evidence="4" id="KW-0862">Zinc</keyword>
<protein>
    <recommendedName>
        <fullName evidence="13">Polycomb protein VEFS-Box domain-containing protein</fullName>
    </recommendedName>
</protein>